<evidence type="ECO:0000313" key="2">
    <source>
        <dbReference type="EMBL" id="SFS98037.1"/>
    </source>
</evidence>
<evidence type="ECO:0000313" key="1">
    <source>
        <dbReference type="EMBL" id="GEM05044.1"/>
    </source>
</evidence>
<name>A0A1I6U9T2_9BACI</name>
<evidence type="ECO:0000313" key="4">
    <source>
        <dbReference type="Proteomes" id="UP000321773"/>
    </source>
</evidence>
<dbReference type="Proteomes" id="UP000321773">
    <property type="component" value="Unassembled WGS sequence"/>
</dbReference>
<reference evidence="1 4" key="2">
    <citation type="submission" date="2019-07" db="EMBL/GenBank/DDBJ databases">
        <title>Whole genome shotgun sequence of Halolactibacillus miurensis NBRC 100873.</title>
        <authorList>
            <person name="Hosoyama A."/>
            <person name="Uohara A."/>
            <person name="Ohji S."/>
            <person name="Ichikawa N."/>
        </authorList>
    </citation>
    <scope>NUCLEOTIDE SEQUENCE [LARGE SCALE GENOMIC DNA]</scope>
    <source>
        <strain evidence="1 4">NBRC 100873</strain>
    </source>
</reference>
<keyword evidence="4" id="KW-1185">Reference proteome</keyword>
<protein>
    <submittedName>
        <fullName evidence="2">Uncharacterized protein</fullName>
    </submittedName>
</protein>
<evidence type="ECO:0000313" key="3">
    <source>
        <dbReference type="Proteomes" id="UP000199139"/>
    </source>
</evidence>
<dbReference type="AlphaFoldDB" id="A0A1I6U9T2"/>
<accession>A0A1I6U9T2</accession>
<dbReference type="OrthoDB" id="2650774at2"/>
<proteinExistence type="predicted"/>
<dbReference type="RefSeq" id="WP_143103181.1">
    <property type="nucleotide sequence ID" value="NZ_BJWJ01000022.1"/>
</dbReference>
<dbReference type="EMBL" id="BJWJ01000022">
    <property type="protein sequence ID" value="GEM05044.1"/>
    <property type="molecule type" value="Genomic_DNA"/>
</dbReference>
<organism evidence="2 3">
    <name type="scientific">Halolactibacillus miurensis</name>
    <dbReference type="NCBI Taxonomy" id="306541"/>
    <lineage>
        <taxon>Bacteria</taxon>
        <taxon>Bacillati</taxon>
        <taxon>Bacillota</taxon>
        <taxon>Bacilli</taxon>
        <taxon>Bacillales</taxon>
        <taxon>Bacillaceae</taxon>
        <taxon>Halolactibacillus</taxon>
    </lineage>
</organism>
<dbReference type="Proteomes" id="UP000199139">
    <property type="component" value="Unassembled WGS sequence"/>
</dbReference>
<sequence>MFTCINYSIFLKQSSELKKVETALFDVAISNTMSEYNTYSLEETFNVITQKKQLNIYHNGSSIVERELQKFFFTYRELHQYYGVLHGVDDQAGNYLQEIIQDSEIFFNSLVKYYKHESFKANDGEDLYLISLKDEAYEGSEIISAIIKDLENIRSEVYEDNALENGEKWQEIVIKNEEYAQSVKAQQGLERIQQLIKMWSK</sequence>
<gene>
    <name evidence="1" type="ORF">HMI01_20320</name>
    <name evidence="2" type="ORF">SAMN05421668_12334</name>
</gene>
<reference evidence="2 3" key="1">
    <citation type="submission" date="2016-10" db="EMBL/GenBank/DDBJ databases">
        <authorList>
            <person name="de Groot N.N."/>
        </authorList>
    </citation>
    <scope>NUCLEOTIDE SEQUENCE [LARGE SCALE GENOMIC DNA]</scope>
    <source>
        <strain evidence="2 3">DSM 17074</strain>
    </source>
</reference>
<dbReference type="EMBL" id="FPAI01000023">
    <property type="protein sequence ID" value="SFS98037.1"/>
    <property type="molecule type" value="Genomic_DNA"/>
</dbReference>